<evidence type="ECO:0000259" key="1">
    <source>
        <dbReference type="Pfam" id="PF00881"/>
    </source>
</evidence>
<comment type="caution">
    <text evidence="2">The sequence shown here is derived from an EMBL/GenBank/DDBJ whole genome shotgun (WGS) entry which is preliminary data.</text>
</comment>
<dbReference type="EMBL" id="JAVRRG010000023">
    <property type="protein sequence ID" value="KAK5096269.1"/>
    <property type="molecule type" value="Genomic_DNA"/>
</dbReference>
<keyword evidence="3" id="KW-1185">Reference proteome</keyword>
<dbReference type="InterPro" id="IPR029479">
    <property type="entry name" value="Nitroreductase"/>
</dbReference>
<dbReference type="Gene3D" id="3.40.109.10">
    <property type="entry name" value="NADH Oxidase"/>
    <property type="match status" value="1"/>
</dbReference>
<sequence>MATSIRVSNIVRIVFLVALASLLYNIYSSPKTNDLVRKGRNLRRPNFLRKPSQDSDMSSQYLKNIASRRTIYALSKRSPVSNARIQEILAETIKHSPSSFNNQAGRAVLLFGDDHDKLWDIAEEVVKTKLPQQAYDGLKPKLDGYKNGYGTIMFFEDGETMKPYKAAHPEMPFDQWSEHSQGMLQIHTWDALELEGLGANLQHYNFLPGFQDKVREQWNLSESWDLKAQLVFGKPAGQPKEKNFDQVEGKRLLVFGN</sequence>
<dbReference type="PANTHER" id="PTHR43035:SF4">
    <property type="entry name" value="NITROREDUCTASE FAMILY PROTEIN (AFU_ORTHOLOGUE AFUA_3G03530)"/>
    <property type="match status" value="1"/>
</dbReference>
<evidence type="ECO:0000313" key="2">
    <source>
        <dbReference type="EMBL" id="KAK5096269.1"/>
    </source>
</evidence>
<accession>A0ABR0KHH3</accession>
<gene>
    <name evidence="2" type="ORF">LTR24_002675</name>
</gene>
<organism evidence="2 3">
    <name type="scientific">Lithohypha guttulata</name>
    <dbReference type="NCBI Taxonomy" id="1690604"/>
    <lineage>
        <taxon>Eukaryota</taxon>
        <taxon>Fungi</taxon>
        <taxon>Dikarya</taxon>
        <taxon>Ascomycota</taxon>
        <taxon>Pezizomycotina</taxon>
        <taxon>Eurotiomycetes</taxon>
        <taxon>Chaetothyriomycetidae</taxon>
        <taxon>Chaetothyriales</taxon>
        <taxon>Trichomeriaceae</taxon>
        <taxon>Lithohypha</taxon>
    </lineage>
</organism>
<proteinExistence type="predicted"/>
<dbReference type="CDD" id="cd02140">
    <property type="entry name" value="Frm2-like"/>
    <property type="match status" value="1"/>
</dbReference>
<name>A0ABR0KHH3_9EURO</name>
<dbReference type="Proteomes" id="UP001345013">
    <property type="component" value="Unassembled WGS sequence"/>
</dbReference>
<evidence type="ECO:0000313" key="3">
    <source>
        <dbReference type="Proteomes" id="UP001345013"/>
    </source>
</evidence>
<dbReference type="InterPro" id="IPR000415">
    <property type="entry name" value="Nitroreductase-like"/>
</dbReference>
<feature type="domain" description="Nitroreductase" evidence="1">
    <location>
        <begin position="65"/>
        <end position="234"/>
    </location>
</feature>
<reference evidence="2 3" key="1">
    <citation type="submission" date="2023-08" db="EMBL/GenBank/DDBJ databases">
        <title>Black Yeasts Isolated from many extreme environments.</title>
        <authorList>
            <person name="Coleine C."/>
            <person name="Stajich J.E."/>
            <person name="Selbmann L."/>
        </authorList>
    </citation>
    <scope>NUCLEOTIDE SEQUENCE [LARGE SCALE GENOMIC DNA]</scope>
    <source>
        <strain evidence="2 3">CCFEE 5885</strain>
    </source>
</reference>
<dbReference type="SUPFAM" id="SSF55469">
    <property type="entry name" value="FMN-dependent nitroreductase-like"/>
    <property type="match status" value="1"/>
</dbReference>
<dbReference type="PANTHER" id="PTHR43035">
    <property type="entry name" value="FATTY ACID REPRESSION MUTANT PROTEIN 2-RELATED"/>
    <property type="match status" value="1"/>
</dbReference>
<protein>
    <recommendedName>
        <fullName evidence="1">Nitroreductase domain-containing protein</fullName>
    </recommendedName>
</protein>
<dbReference type="Pfam" id="PF00881">
    <property type="entry name" value="Nitroreductase"/>
    <property type="match status" value="1"/>
</dbReference>
<dbReference type="InterPro" id="IPR033877">
    <property type="entry name" value="Frm2/Hbn1"/>
</dbReference>